<evidence type="ECO:0000259" key="12">
    <source>
        <dbReference type="Pfam" id="PF20637"/>
    </source>
</evidence>
<keyword evidence="6 10" id="KW-1017">Isopeptide bond</keyword>
<evidence type="ECO:0000259" key="13">
    <source>
        <dbReference type="Pfam" id="PF20638"/>
    </source>
</evidence>
<accession>A0A9J6CDY5</accession>
<keyword evidence="7 10" id="KW-0832">Ubl conjugation</keyword>
<keyword evidence="9 10" id="KW-0472">Membrane</keyword>
<comment type="similarity">
    <text evidence="3 10">Belongs to the ATG5 family.</text>
</comment>
<comment type="caution">
    <text evidence="14">The sequence shown here is derived from an EMBL/GenBank/DDBJ whole genome shotgun (WGS) entry which is preliminary data.</text>
</comment>
<dbReference type="GO" id="GO:0044233">
    <property type="term" value="C:mitochondria-associated endoplasmic reticulum membrane contact site"/>
    <property type="evidence" value="ECO:0007669"/>
    <property type="project" value="TreeGrafter"/>
</dbReference>
<dbReference type="GO" id="GO:0034727">
    <property type="term" value="P:piecemeal microautophagy of the nucleus"/>
    <property type="evidence" value="ECO:0007669"/>
    <property type="project" value="TreeGrafter"/>
</dbReference>
<dbReference type="InterPro" id="IPR048318">
    <property type="entry name" value="ATG5_UblB"/>
</dbReference>
<dbReference type="GO" id="GO:0000422">
    <property type="term" value="P:autophagy of mitochondrion"/>
    <property type="evidence" value="ECO:0007669"/>
    <property type="project" value="TreeGrafter"/>
</dbReference>
<dbReference type="GO" id="GO:0061908">
    <property type="term" value="C:phagophore"/>
    <property type="evidence" value="ECO:0007669"/>
    <property type="project" value="TreeGrafter"/>
</dbReference>
<keyword evidence="8 10" id="KW-0072">Autophagy</keyword>
<dbReference type="InterPro" id="IPR042527">
    <property type="entry name" value="Atg5_UblA_dom_sf"/>
</dbReference>
<name>A0A9J6CDY5_POLVA</name>
<dbReference type="InterPro" id="IPR048940">
    <property type="entry name" value="ATG5_HBR"/>
</dbReference>
<evidence type="ECO:0000256" key="9">
    <source>
        <dbReference type="ARBA" id="ARBA00023136"/>
    </source>
</evidence>
<evidence type="ECO:0000256" key="6">
    <source>
        <dbReference type="ARBA" id="ARBA00022499"/>
    </source>
</evidence>
<dbReference type="Proteomes" id="UP001107558">
    <property type="component" value="Chromosome 1"/>
</dbReference>
<evidence type="ECO:0000313" key="15">
    <source>
        <dbReference type="Proteomes" id="UP001107558"/>
    </source>
</evidence>
<dbReference type="Gene3D" id="1.10.246.190">
    <property type="entry name" value="Autophagy protein Apg5, helix rich domain"/>
    <property type="match status" value="1"/>
</dbReference>
<dbReference type="FunFam" id="1.10.246.190:FF:000001">
    <property type="entry name" value="Autophagy related 5"/>
    <property type="match status" value="1"/>
</dbReference>
<dbReference type="PANTHER" id="PTHR13040:SF2">
    <property type="entry name" value="AUTOPHAGY PROTEIN 5"/>
    <property type="match status" value="1"/>
</dbReference>
<dbReference type="GO" id="GO:0005776">
    <property type="term" value="C:autophagosome"/>
    <property type="evidence" value="ECO:0007669"/>
    <property type="project" value="TreeGrafter"/>
</dbReference>
<evidence type="ECO:0000256" key="4">
    <source>
        <dbReference type="ARBA" id="ARBA00015616"/>
    </source>
</evidence>
<dbReference type="OrthoDB" id="272162at2759"/>
<dbReference type="GO" id="GO:0034274">
    <property type="term" value="C:Atg12-Atg5-Atg16 complex"/>
    <property type="evidence" value="ECO:0007669"/>
    <property type="project" value="TreeGrafter"/>
</dbReference>
<dbReference type="GO" id="GO:0019776">
    <property type="term" value="F:Atg8-family ligase activity"/>
    <property type="evidence" value="ECO:0007669"/>
    <property type="project" value="TreeGrafter"/>
</dbReference>
<dbReference type="Pfam" id="PF04106">
    <property type="entry name" value="ATG5_UblB"/>
    <property type="match status" value="1"/>
</dbReference>
<comment type="subunit">
    <text evidence="10">Conjugated with ATG12.</text>
</comment>
<feature type="domain" description="Autophagy protein ATG5 alpha-helical bundle region" evidence="12">
    <location>
        <begin position="113"/>
        <end position="169"/>
    </location>
</feature>
<gene>
    <name evidence="14" type="ORF">PVAND_009828</name>
</gene>
<evidence type="ECO:0000256" key="10">
    <source>
        <dbReference type="RuleBase" id="RU361202"/>
    </source>
</evidence>
<reference evidence="14" key="1">
    <citation type="submission" date="2021-03" db="EMBL/GenBank/DDBJ databases">
        <title>Chromosome level genome of the anhydrobiotic midge Polypedilum vanderplanki.</title>
        <authorList>
            <person name="Yoshida Y."/>
            <person name="Kikawada T."/>
            <person name="Gusev O."/>
        </authorList>
    </citation>
    <scope>NUCLEOTIDE SEQUENCE</scope>
    <source>
        <strain evidence="14">NIAS01</strain>
        <tissue evidence="14">Whole body or cell culture</tissue>
    </source>
</reference>
<protein>
    <recommendedName>
        <fullName evidence="4 10">Autophagy protein 5</fullName>
    </recommendedName>
</protein>
<evidence type="ECO:0000256" key="7">
    <source>
        <dbReference type="ARBA" id="ARBA00022843"/>
    </source>
</evidence>
<dbReference type="InterPro" id="IPR007239">
    <property type="entry name" value="Atg5"/>
</dbReference>
<evidence type="ECO:0000256" key="1">
    <source>
        <dbReference type="ARBA" id="ARBA00004496"/>
    </source>
</evidence>
<dbReference type="Pfam" id="PF20638">
    <property type="entry name" value="ATG5_UblA"/>
    <property type="match status" value="1"/>
</dbReference>
<dbReference type="InterPro" id="IPR042526">
    <property type="entry name" value="Atg5_HR"/>
</dbReference>
<evidence type="ECO:0000259" key="11">
    <source>
        <dbReference type="Pfam" id="PF04106"/>
    </source>
</evidence>
<dbReference type="InterPro" id="IPR048939">
    <property type="entry name" value="ATG5_UblA"/>
</dbReference>
<dbReference type="AlphaFoldDB" id="A0A9J6CDY5"/>
<dbReference type="Pfam" id="PF20637">
    <property type="entry name" value="ATG5_HBR"/>
    <property type="match status" value="1"/>
</dbReference>
<sequence>MANDREVLKVVWEGKIPAKFVIDSNDNDEVYYLNLPRISYFALCTDKVKKHFQRHIEKEDDIWFSYMDVPLKFHIPIGVIYDLLVSDNSLPWQINVHFNKFPEDILFKFPNKDVIESHFLSCLKEADFLKHKGQVICQLQKKDHKQLFLGLQNDKFDQFWAVNRRLMETTEQENGFKNLPLRCYTDDGYSYLQKLITPLTEKGQKKTLKDLLVEFSTPAKKPVGAKTHGIEVPLETELQWLSETLSYPDNFLHLCLIYE</sequence>
<organism evidence="14 15">
    <name type="scientific">Polypedilum vanderplanki</name>
    <name type="common">Sleeping chironomid midge</name>
    <dbReference type="NCBI Taxonomy" id="319348"/>
    <lineage>
        <taxon>Eukaryota</taxon>
        <taxon>Metazoa</taxon>
        <taxon>Ecdysozoa</taxon>
        <taxon>Arthropoda</taxon>
        <taxon>Hexapoda</taxon>
        <taxon>Insecta</taxon>
        <taxon>Pterygota</taxon>
        <taxon>Neoptera</taxon>
        <taxon>Endopterygota</taxon>
        <taxon>Diptera</taxon>
        <taxon>Nematocera</taxon>
        <taxon>Chironomoidea</taxon>
        <taxon>Chironomidae</taxon>
        <taxon>Chironominae</taxon>
        <taxon>Polypedilum</taxon>
        <taxon>Polypedilum</taxon>
    </lineage>
</organism>
<evidence type="ECO:0000313" key="14">
    <source>
        <dbReference type="EMBL" id="KAG5680316.1"/>
    </source>
</evidence>
<dbReference type="EMBL" id="JADBJN010000001">
    <property type="protein sequence ID" value="KAG5680316.1"/>
    <property type="molecule type" value="Genomic_DNA"/>
</dbReference>
<comment type="function">
    <text evidence="10">Involved in autophagic vesicle formation.</text>
</comment>
<dbReference type="GO" id="GO:0007033">
    <property type="term" value="P:vacuole organization"/>
    <property type="evidence" value="ECO:0007669"/>
    <property type="project" value="UniProtKB-ARBA"/>
</dbReference>
<dbReference type="PANTHER" id="PTHR13040">
    <property type="entry name" value="AUTOPHAGY PROTEIN 5"/>
    <property type="match status" value="1"/>
</dbReference>
<dbReference type="FunFam" id="3.10.20.90:FF:000100">
    <property type="entry name" value="Autophagy related 5"/>
    <property type="match status" value="1"/>
</dbReference>
<dbReference type="GO" id="GO:0034045">
    <property type="term" value="C:phagophore assembly site membrane"/>
    <property type="evidence" value="ECO:0007669"/>
    <property type="project" value="UniProtKB-SubCell"/>
</dbReference>
<evidence type="ECO:0000256" key="3">
    <source>
        <dbReference type="ARBA" id="ARBA00006910"/>
    </source>
</evidence>
<feature type="domain" description="Autophagy protein ATG5 UblB" evidence="11">
    <location>
        <begin position="178"/>
        <end position="256"/>
    </location>
</feature>
<dbReference type="Gene3D" id="3.10.20.620">
    <property type="match status" value="1"/>
</dbReference>
<keyword evidence="15" id="KW-1185">Reference proteome</keyword>
<evidence type="ECO:0000256" key="2">
    <source>
        <dbReference type="ARBA" id="ARBA00004623"/>
    </source>
</evidence>
<evidence type="ECO:0000256" key="8">
    <source>
        <dbReference type="ARBA" id="ARBA00023006"/>
    </source>
</evidence>
<comment type="subcellular location">
    <subcellularLocation>
        <location evidence="1">Cytoplasm</location>
    </subcellularLocation>
    <subcellularLocation>
        <location evidence="2 10">Preautophagosomal structure membrane</location>
        <topology evidence="2 10">Peripheral membrane protein</topology>
    </subcellularLocation>
</comment>
<dbReference type="Gene3D" id="3.10.20.90">
    <property type="entry name" value="Phosphatidylinositol 3-kinase Catalytic Subunit, Chain A, domain 1"/>
    <property type="match status" value="1"/>
</dbReference>
<keyword evidence="5" id="KW-0963">Cytoplasm</keyword>
<feature type="domain" description="Autophagy protein ATG5 UblA" evidence="13">
    <location>
        <begin position="11"/>
        <end position="98"/>
    </location>
</feature>
<dbReference type="GO" id="GO:0006995">
    <property type="term" value="P:cellular response to nitrogen starvation"/>
    <property type="evidence" value="ECO:0007669"/>
    <property type="project" value="TreeGrafter"/>
</dbReference>
<evidence type="ECO:0000256" key="5">
    <source>
        <dbReference type="ARBA" id="ARBA00022490"/>
    </source>
</evidence>
<proteinExistence type="inferred from homology"/>